<evidence type="ECO:0000313" key="2">
    <source>
        <dbReference type="EMBL" id="MFC4554320.1"/>
    </source>
</evidence>
<dbReference type="RefSeq" id="WP_122824842.1">
    <property type="nucleotide sequence ID" value="NZ_CP033325.1"/>
</dbReference>
<dbReference type="Gene3D" id="3.40.50.1820">
    <property type="entry name" value="alpha/beta hydrolase"/>
    <property type="match status" value="1"/>
</dbReference>
<evidence type="ECO:0000259" key="1">
    <source>
        <dbReference type="Pfam" id="PF12697"/>
    </source>
</evidence>
<keyword evidence="2" id="KW-0378">Hydrolase</keyword>
<accession>A0ABV9D6G8</accession>
<dbReference type="InterPro" id="IPR000073">
    <property type="entry name" value="AB_hydrolase_1"/>
</dbReference>
<name>A0ABV9D6G8_9MICO</name>
<organism evidence="2 3">
    <name type="scientific">Georgenia faecalis</name>
    <dbReference type="NCBI Taxonomy" id="2483799"/>
    <lineage>
        <taxon>Bacteria</taxon>
        <taxon>Bacillati</taxon>
        <taxon>Actinomycetota</taxon>
        <taxon>Actinomycetes</taxon>
        <taxon>Micrococcales</taxon>
        <taxon>Bogoriellaceae</taxon>
        <taxon>Georgenia</taxon>
    </lineage>
</organism>
<sequence>MLVLLASPFLGPAAWEPVARALARLGHDVLVPEVPAPRAAADVLAAHLAAIPDDRPVTLVPHSNAGTVVPALVARRRVRGVVFVDAVVPAASGRHPVAPPALVADLAPLADAAGDLPPWTSWFPPDAVDPLFPDRATRTRLEARLPRVPLAYLRDDVAVPDGWRDVPAAYLAFGDTYDAERRLAGELGWPVRTLTGGHLHLLADPDAVAAAVDVLARRVRAA</sequence>
<protein>
    <submittedName>
        <fullName evidence="2">Alpha/beta fold hydrolase</fullName>
    </submittedName>
</protein>
<dbReference type="InterPro" id="IPR029058">
    <property type="entry name" value="AB_hydrolase_fold"/>
</dbReference>
<proteinExistence type="predicted"/>
<dbReference type="GO" id="GO:0016787">
    <property type="term" value="F:hydrolase activity"/>
    <property type="evidence" value="ECO:0007669"/>
    <property type="project" value="UniProtKB-KW"/>
</dbReference>
<dbReference type="EMBL" id="JBHSGF010000002">
    <property type="protein sequence ID" value="MFC4554320.1"/>
    <property type="molecule type" value="Genomic_DNA"/>
</dbReference>
<comment type="caution">
    <text evidence="2">The sequence shown here is derived from an EMBL/GenBank/DDBJ whole genome shotgun (WGS) entry which is preliminary data.</text>
</comment>
<evidence type="ECO:0000313" key="3">
    <source>
        <dbReference type="Proteomes" id="UP001595955"/>
    </source>
</evidence>
<reference evidence="3" key="1">
    <citation type="journal article" date="2019" name="Int. J. Syst. Evol. Microbiol.">
        <title>The Global Catalogue of Microorganisms (GCM) 10K type strain sequencing project: providing services to taxonomists for standard genome sequencing and annotation.</title>
        <authorList>
            <consortium name="The Broad Institute Genomics Platform"/>
            <consortium name="The Broad Institute Genome Sequencing Center for Infectious Disease"/>
            <person name="Wu L."/>
            <person name="Ma J."/>
        </authorList>
    </citation>
    <scope>NUCLEOTIDE SEQUENCE [LARGE SCALE GENOMIC DNA]</scope>
    <source>
        <strain evidence="3">JCM 3369</strain>
    </source>
</reference>
<keyword evidence="3" id="KW-1185">Reference proteome</keyword>
<feature type="domain" description="AB hydrolase-1" evidence="1">
    <location>
        <begin position="9"/>
        <end position="211"/>
    </location>
</feature>
<dbReference type="Pfam" id="PF12697">
    <property type="entry name" value="Abhydrolase_6"/>
    <property type="match status" value="1"/>
</dbReference>
<dbReference type="Proteomes" id="UP001595955">
    <property type="component" value="Unassembled WGS sequence"/>
</dbReference>
<gene>
    <name evidence="2" type="ORF">ACFO3F_03580</name>
</gene>
<dbReference type="SUPFAM" id="SSF53474">
    <property type="entry name" value="alpha/beta-Hydrolases"/>
    <property type="match status" value="1"/>
</dbReference>